<accession>A0A931C006</accession>
<dbReference type="RefSeq" id="WP_196412550.1">
    <property type="nucleotide sequence ID" value="NZ_JADQTO010000002.1"/>
</dbReference>
<gene>
    <name evidence="3" type="ORF">I4J89_04620</name>
</gene>
<evidence type="ECO:0000313" key="4">
    <source>
        <dbReference type="Proteomes" id="UP000598146"/>
    </source>
</evidence>
<keyword evidence="2" id="KW-0812">Transmembrane</keyword>
<keyword evidence="2" id="KW-1133">Transmembrane helix</keyword>
<comment type="caution">
    <text evidence="3">The sequence shown here is derived from an EMBL/GenBank/DDBJ whole genome shotgun (WGS) entry which is preliminary data.</text>
</comment>
<dbReference type="EMBL" id="JADQTO010000002">
    <property type="protein sequence ID" value="MBG0560750.1"/>
    <property type="molecule type" value="Genomic_DNA"/>
</dbReference>
<organism evidence="3 4">
    <name type="scientific">Actinoplanes aureus</name>
    <dbReference type="NCBI Taxonomy" id="2792083"/>
    <lineage>
        <taxon>Bacteria</taxon>
        <taxon>Bacillati</taxon>
        <taxon>Actinomycetota</taxon>
        <taxon>Actinomycetes</taxon>
        <taxon>Micromonosporales</taxon>
        <taxon>Micromonosporaceae</taxon>
        <taxon>Actinoplanes</taxon>
    </lineage>
</organism>
<name>A0A931C006_9ACTN</name>
<dbReference type="Proteomes" id="UP000598146">
    <property type="component" value="Unassembled WGS sequence"/>
</dbReference>
<keyword evidence="2" id="KW-0472">Membrane</keyword>
<keyword evidence="1" id="KW-0175">Coiled coil</keyword>
<evidence type="ECO:0000256" key="1">
    <source>
        <dbReference type="SAM" id="Coils"/>
    </source>
</evidence>
<feature type="coiled-coil region" evidence="1">
    <location>
        <begin position="70"/>
        <end position="97"/>
    </location>
</feature>
<sequence length="141" mass="15153">MQHTRSPWAYVVLSGAAALLGAATMLLFGVDIQPISRPRMVGASFVVLVAMAAVVLVLRRNPGQCERCTSVELTKAVEALQQQIAAVNERLDHIDEHTEVLAARTSRLAAGLEVQKPLNRNDLGDTTAEVVAFPAGPRRLS</sequence>
<feature type="transmembrane region" description="Helical" evidence="2">
    <location>
        <begin position="7"/>
        <end position="28"/>
    </location>
</feature>
<keyword evidence="4" id="KW-1185">Reference proteome</keyword>
<reference evidence="3" key="1">
    <citation type="submission" date="2020-11" db="EMBL/GenBank/DDBJ databases">
        <title>Isolation and identification of active actinomycetes.</title>
        <authorList>
            <person name="Sun X."/>
        </authorList>
    </citation>
    <scope>NUCLEOTIDE SEQUENCE</scope>
    <source>
        <strain evidence="3">NEAU-A11</strain>
    </source>
</reference>
<protein>
    <submittedName>
        <fullName evidence="3">Uncharacterized protein</fullName>
    </submittedName>
</protein>
<proteinExistence type="predicted"/>
<dbReference type="AlphaFoldDB" id="A0A931C006"/>
<evidence type="ECO:0000313" key="3">
    <source>
        <dbReference type="EMBL" id="MBG0560750.1"/>
    </source>
</evidence>
<evidence type="ECO:0000256" key="2">
    <source>
        <dbReference type="SAM" id="Phobius"/>
    </source>
</evidence>
<feature type="transmembrane region" description="Helical" evidence="2">
    <location>
        <begin position="40"/>
        <end position="58"/>
    </location>
</feature>